<comment type="similarity">
    <text evidence="17">Belongs to the protein kinase superfamily. Tyr protein kinase family.</text>
</comment>
<dbReference type="SUPFAM" id="SSF56112">
    <property type="entry name" value="Protein kinase-like (PK-like)"/>
    <property type="match status" value="2"/>
</dbReference>
<evidence type="ECO:0000256" key="17">
    <source>
        <dbReference type="RuleBase" id="RU362096"/>
    </source>
</evidence>
<dbReference type="FunFam" id="1.10.510.10:FF:000110">
    <property type="entry name" value="Tyrosine-protein kinase"/>
    <property type="match status" value="1"/>
</dbReference>
<dbReference type="Pfam" id="PF17887">
    <property type="entry name" value="Jak1_Phl"/>
    <property type="match status" value="1"/>
</dbReference>
<dbReference type="InterPro" id="IPR051286">
    <property type="entry name" value="JAK"/>
</dbReference>
<keyword evidence="11" id="KW-0472">Membrane</keyword>
<dbReference type="GO" id="GO:0004715">
    <property type="term" value="F:non-membrane spanning protein tyrosine kinase activity"/>
    <property type="evidence" value="ECO:0007669"/>
    <property type="project" value="UniProtKB-EC"/>
</dbReference>
<keyword evidence="10 15" id="KW-0727">SH2 domain</keyword>
<dbReference type="InterPro" id="IPR008266">
    <property type="entry name" value="Tyr_kinase_AS"/>
</dbReference>
<dbReference type="Ensembl" id="ENSCUST00005020077.1">
    <property type="protein sequence ID" value="ENSCUSP00005019346.1"/>
    <property type="gene ID" value="ENSCUSG00005011792.1"/>
</dbReference>
<dbReference type="EC" id="2.7.10.2" evidence="17"/>
<dbReference type="GO" id="GO:0006325">
    <property type="term" value="P:chromatin organization"/>
    <property type="evidence" value="ECO:0007669"/>
    <property type="project" value="UniProtKB-KW"/>
</dbReference>
<dbReference type="PROSITE" id="PS50057">
    <property type="entry name" value="FERM_3"/>
    <property type="match status" value="1"/>
</dbReference>
<keyword evidence="8 16" id="KW-0067">ATP-binding</keyword>
<evidence type="ECO:0000256" key="12">
    <source>
        <dbReference type="ARBA" id="ARBA00023137"/>
    </source>
</evidence>
<dbReference type="Proteomes" id="UP000694563">
    <property type="component" value="Chromosome Z"/>
</dbReference>
<dbReference type="GO" id="GO:0007259">
    <property type="term" value="P:cell surface receptor signaling pathway via JAK-STAT"/>
    <property type="evidence" value="ECO:0007669"/>
    <property type="project" value="UniProtKB-ARBA"/>
</dbReference>
<dbReference type="GO" id="GO:0001819">
    <property type="term" value="P:positive regulation of cytokine production"/>
    <property type="evidence" value="ECO:0007669"/>
    <property type="project" value="UniProtKB-ARBA"/>
</dbReference>
<feature type="domain" description="Protein kinase" evidence="19">
    <location>
        <begin position="746"/>
        <end position="1033"/>
    </location>
</feature>
<dbReference type="InterPro" id="IPR000719">
    <property type="entry name" value="Prot_kinase_dom"/>
</dbReference>
<evidence type="ECO:0000259" key="18">
    <source>
        <dbReference type="PROSITE" id="PS50001"/>
    </source>
</evidence>
<dbReference type="PRINTS" id="PR01823">
    <property type="entry name" value="JANUSKINASE"/>
</dbReference>
<evidence type="ECO:0000256" key="9">
    <source>
        <dbReference type="ARBA" id="ARBA00022853"/>
    </source>
</evidence>
<dbReference type="Gene3D" id="2.30.29.30">
    <property type="entry name" value="Pleckstrin-homology domain (PH domain)/Phosphotyrosine-binding domain (PTB)"/>
    <property type="match status" value="1"/>
</dbReference>
<keyword evidence="13" id="KW-0539">Nucleus</keyword>
<comment type="subcellular location">
    <subcellularLocation>
        <location evidence="2">Endomembrane system</location>
        <topology evidence="2">Peripheral membrane protein</topology>
    </subcellularLocation>
    <subcellularLocation>
        <location evidence="1">Nucleus</location>
    </subcellularLocation>
</comment>
<dbReference type="GO" id="GO:0050867">
    <property type="term" value="P:positive regulation of cell activation"/>
    <property type="evidence" value="ECO:0007669"/>
    <property type="project" value="UniProtKB-ARBA"/>
</dbReference>
<dbReference type="InterPro" id="IPR019749">
    <property type="entry name" value="Band_41_domain"/>
</dbReference>
<dbReference type="SMART" id="SM00219">
    <property type="entry name" value="TyrKc"/>
    <property type="match status" value="2"/>
</dbReference>
<dbReference type="FunFam" id="1.10.510.10:FF:000114">
    <property type="entry name" value="Tyrosine-protein kinase JAK2"/>
    <property type="match status" value="1"/>
</dbReference>
<evidence type="ECO:0000256" key="13">
    <source>
        <dbReference type="ARBA" id="ARBA00023242"/>
    </source>
</evidence>
<dbReference type="GO" id="GO:1902533">
    <property type="term" value="P:positive regulation of intracellular signal transduction"/>
    <property type="evidence" value="ECO:0007669"/>
    <property type="project" value="UniProtKB-ARBA"/>
</dbReference>
<dbReference type="GO" id="GO:0035556">
    <property type="term" value="P:intracellular signal transduction"/>
    <property type="evidence" value="ECO:0007669"/>
    <property type="project" value="InterPro"/>
</dbReference>
<dbReference type="InterPro" id="IPR020635">
    <property type="entry name" value="Tyr_kinase_cat_dom"/>
</dbReference>
<dbReference type="SMART" id="SM00252">
    <property type="entry name" value="SH2"/>
    <property type="match status" value="1"/>
</dbReference>
<dbReference type="InterPro" id="IPR036860">
    <property type="entry name" value="SH2_dom_sf"/>
</dbReference>
<dbReference type="InterPro" id="IPR035588">
    <property type="entry name" value="PTK_Jak2_rpt1"/>
</dbReference>
<dbReference type="FunFam" id="3.30.200.20:FF:000135">
    <property type="entry name" value="Tyrosine-protein kinase"/>
    <property type="match status" value="1"/>
</dbReference>
<dbReference type="PANTHER" id="PTHR45807:SF1">
    <property type="entry name" value="TYROSINE-PROTEIN KINASE JAK2"/>
    <property type="match status" value="1"/>
</dbReference>
<organism evidence="21 22">
    <name type="scientific">Catharus ustulatus</name>
    <name type="common">Russet-backed thrush</name>
    <name type="synonym">Hylocichla ustulatus</name>
    <dbReference type="NCBI Taxonomy" id="91951"/>
    <lineage>
        <taxon>Eukaryota</taxon>
        <taxon>Metazoa</taxon>
        <taxon>Chordata</taxon>
        <taxon>Craniata</taxon>
        <taxon>Vertebrata</taxon>
        <taxon>Euteleostomi</taxon>
        <taxon>Archelosauria</taxon>
        <taxon>Archosauria</taxon>
        <taxon>Dinosauria</taxon>
        <taxon>Saurischia</taxon>
        <taxon>Theropoda</taxon>
        <taxon>Coelurosauria</taxon>
        <taxon>Aves</taxon>
        <taxon>Neognathae</taxon>
        <taxon>Neoaves</taxon>
        <taxon>Telluraves</taxon>
        <taxon>Australaves</taxon>
        <taxon>Passeriformes</taxon>
        <taxon>Turdidae</taxon>
        <taxon>Catharus</taxon>
    </lineage>
</organism>
<evidence type="ECO:0000256" key="5">
    <source>
        <dbReference type="ARBA" id="ARBA00022737"/>
    </source>
</evidence>
<dbReference type="FunFam" id="3.30.505.10:FF:000037">
    <property type="entry name" value="Tyrosine-protein kinase"/>
    <property type="match status" value="1"/>
</dbReference>
<evidence type="ECO:0000256" key="10">
    <source>
        <dbReference type="ARBA" id="ARBA00022999"/>
    </source>
</evidence>
<dbReference type="FunFam" id="2.30.29.30:FF:000177">
    <property type="entry name" value="Tyrosine-protein kinase"/>
    <property type="match status" value="1"/>
</dbReference>
<dbReference type="GO" id="GO:0140546">
    <property type="term" value="P:defense response to symbiont"/>
    <property type="evidence" value="ECO:0007669"/>
    <property type="project" value="UniProtKB-ARBA"/>
</dbReference>
<feature type="binding site" evidence="16">
    <location>
        <position position="780"/>
    </location>
    <ligand>
        <name>ATP</name>
        <dbReference type="ChEBI" id="CHEBI:30616"/>
    </ligand>
</feature>
<evidence type="ECO:0000256" key="3">
    <source>
        <dbReference type="ARBA" id="ARBA00022553"/>
    </source>
</evidence>
<dbReference type="PROSITE" id="PS50001">
    <property type="entry name" value="SH2"/>
    <property type="match status" value="1"/>
</dbReference>
<dbReference type="Gene3D" id="1.10.510.10">
    <property type="entry name" value="Transferase(Phosphotransferase) domain 1"/>
    <property type="match status" value="2"/>
</dbReference>
<dbReference type="GO" id="GO:0019221">
    <property type="term" value="P:cytokine-mediated signaling pathway"/>
    <property type="evidence" value="ECO:0007669"/>
    <property type="project" value="UniProtKB-ARBA"/>
</dbReference>
<dbReference type="PROSITE" id="PS50011">
    <property type="entry name" value="PROTEIN_KINASE_DOM"/>
    <property type="match status" value="2"/>
</dbReference>
<gene>
    <name evidence="21" type="primary">JAK2</name>
</gene>
<name>A0A8C3UTQ3_CATUS</name>
<accession>A0A8C3UTQ3</accession>
<dbReference type="GO" id="GO:0030218">
    <property type="term" value="P:erythrocyte differentiation"/>
    <property type="evidence" value="ECO:0007669"/>
    <property type="project" value="TreeGrafter"/>
</dbReference>
<keyword evidence="7 17" id="KW-0418">Kinase</keyword>
<evidence type="ECO:0000256" key="8">
    <source>
        <dbReference type="ARBA" id="ARBA00022840"/>
    </source>
</evidence>
<protein>
    <recommendedName>
        <fullName evidence="17">Tyrosine-protein kinase</fullName>
        <ecNumber evidence="17">2.7.10.2</ecNumber>
    </recommendedName>
</protein>
<keyword evidence="4 17" id="KW-0808">Transferase</keyword>
<dbReference type="InterPro" id="IPR000980">
    <property type="entry name" value="SH2"/>
</dbReference>
<dbReference type="InterPro" id="IPR035860">
    <property type="entry name" value="JAK2_SH2"/>
</dbReference>
<dbReference type="GO" id="GO:0016020">
    <property type="term" value="C:membrane"/>
    <property type="evidence" value="ECO:0007669"/>
    <property type="project" value="InterPro"/>
</dbReference>
<evidence type="ECO:0000256" key="6">
    <source>
        <dbReference type="ARBA" id="ARBA00022741"/>
    </source>
</evidence>
<keyword evidence="22" id="KW-1185">Reference proteome</keyword>
<evidence type="ECO:0000256" key="15">
    <source>
        <dbReference type="PROSITE-ProRule" id="PRU00191"/>
    </source>
</evidence>
<keyword evidence="6 16" id="KW-0547">Nucleotide-binding</keyword>
<evidence type="ECO:0000259" key="19">
    <source>
        <dbReference type="PROSITE" id="PS50011"/>
    </source>
</evidence>
<dbReference type="SMART" id="SM00295">
    <property type="entry name" value="B41"/>
    <property type="match status" value="1"/>
</dbReference>
<dbReference type="GO" id="GO:0005131">
    <property type="term" value="F:growth hormone receptor binding"/>
    <property type="evidence" value="ECO:0007669"/>
    <property type="project" value="TreeGrafter"/>
</dbReference>
<dbReference type="Pfam" id="PF18377">
    <property type="entry name" value="FERM_F2"/>
    <property type="match status" value="1"/>
</dbReference>
<reference evidence="21" key="2">
    <citation type="submission" date="2025-08" db="UniProtKB">
        <authorList>
            <consortium name="Ensembl"/>
        </authorList>
    </citation>
    <scope>IDENTIFICATION</scope>
</reference>
<dbReference type="CDD" id="cd13333">
    <property type="entry name" value="FERM_C_JAK2"/>
    <property type="match status" value="1"/>
</dbReference>
<evidence type="ECO:0000313" key="21">
    <source>
        <dbReference type="Ensembl" id="ENSCUSP00005019346.1"/>
    </source>
</evidence>
<evidence type="ECO:0000256" key="1">
    <source>
        <dbReference type="ARBA" id="ARBA00004123"/>
    </source>
</evidence>
<dbReference type="GO" id="GO:0012505">
    <property type="term" value="C:endomembrane system"/>
    <property type="evidence" value="ECO:0007669"/>
    <property type="project" value="UniProtKB-SubCell"/>
</dbReference>
<dbReference type="InterPro" id="IPR000299">
    <property type="entry name" value="FERM_domain"/>
</dbReference>
<dbReference type="CDD" id="cd05078">
    <property type="entry name" value="PTK_Jak2_rpt1"/>
    <property type="match status" value="1"/>
</dbReference>
<comment type="catalytic activity">
    <reaction evidence="14 17">
        <text>L-tyrosyl-[protein] + ATP = O-phospho-L-tyrosyl-[protein] + ADP + H(+)</text>
        <dbReference type="Rhea" id="RHEA:10596"/>
        <dbReference type="Rhea" id="RHEA-COMP:10136"/>
        <dbReference type="Rhea" id="RHEA-COMP:20101"/>
        <dbReference type="ChEBI" id="CHEBI:15378"/>
        <dbReference type="ChEBI" id="CHEBI:30616"/>
        <dbReference type="ChEBI" id="CHEBI:46858"/>
        <dbReference type="ChEBI" id="CHEBI:61978"/>
        <dbReference type="ChEBI" id="CHEBI:456216"/>
        <dbReference type="EC" id="2.7.10.2"/>
    </reaction>
</comment>
<reference evidence="21" key="3">
    <citation type="submission" date="2025-09" db="UniProtKB">
        <authorList>
            <consortium name="Ensembl"/>
        </authorList>
    </citation>
    <scope>IDENTIFICATION</scope>
</reference>
<dbReference type="InterPro" id="IPR041046">
    <property type="entry name" value="FERM_F2"/>
</dbReference>
<dbReference type="Pfam" id="PF21990">
    <property type="entry name" value="SH2_1"/>
    <property type="match status" value="1"/>
</dbReference>
<dbReference type="GO" id="GO:0005829">
    <property type="term" value="C:cytosol"/>
    <property type="evidence" value="ECO:0007669"/>
    <property type="project" value="TreeGrafter"/>
</dbReference>
<dbReference type="InterPro" id="IPR017441">
    <property type="entry name" value="Protein_kinase_ATP_BS"/>
</dbReference>
<feature type="domain" description="Protein kinase" evidence="19">
    <location>
        <begin position="442"/>
        <end position="706"/>
    </location>
</feature>
<proteinExistence type="inferred from homology"/>
<dbReference type="GO" id="GO:0022407">
    <property type="term" value="P:regulation of cell-cell adhesion"/>
    <property type="evidence" value="ECO:0007669"/>
    <property type="project" value="UniProtKB-ARBA"/>
</dbReference>
<dbReference type="InterPro" id="IPR011993">
    <property type="entry name" value="PH-like_dom_sf"/>
</dbReference>
<dbReference type="InterPro" id="IPR016251">
    <property type="entry name" value="Tyr_kinase_non-rcpt_Jak/Tyk2"/>
</dbReference>
<keyword evidence="12 17" id="KW-0829">Tyrosine-protein kinase</keyword>
<evidence type="ECO:0000256" key="4">
    <source>
        <dbReference type="ARBA" id="ARBA00022679"/>
    </source>
</evidence>
<sequence>MPMYHNMFALMSETDRMWYPPNHIFHLPPTTVPQTSLLAKQRCTSFHLLSCILSQWRADFLDGWVQMPVTHETQEECLGMAVLDMMRVAKEKDQTPMAIYNSVSYKMFLPKCVRAKIQDYHILTRKRIRYRFRKFIQQFGQCKATARNLKLKYLINLETLQPAFYSEVFEVKEPGGGPSGEESFATVVITGNGGIQCSRGKLKDCETLGEKDLQTYCDFPDIIDVSIKQANQEGSSERRIVTIHKQDSKNLEAEFQSLREALSFVSLIDGYYRLTADAHHYLCKEVAPPSVLENIQSNCHGPIFMDFAISKLKKAGNQTGFYVLRCSPKDFKKYFLTFAIEVCILTTDYKHCLITKNENGEYNLSGTKRSFSNLKDLLTCYQTETVRSDSIIFQFIKCCPPKPKGKRKIISKQKKTSPLSRWPAMCGWSKTSFPCYRPHKTSNPSESLGQGTFTKIFKGIRKEVGDYGQLHQTEVLLKVLDKVHRNYSESFFEAASMMSQLSYKHLVLNYGVCVCGEENILVQEYVKFGSLDTYLKKNKNIINILWKLEVAKQLALAMHFLEDKGLVHGNVCAKNILLIREEDRKSGNLPFIKLSDPGISITVLPRDILLERIPWVPPECIENPKQLSPATDKWSFGTTLWEICSGGDKPLSALDSSRKLQFYEDRHQLPAPNWTELANLINNCMDYEPDFRPSFRAIIRDLNSLFTPDYELLTESDMLPNMRIGALGFSGAFEDRDPTQFEERHLKFLQQLGKGNFGSVEMCRYDPLQDNTGEVVAVKKLQHSTEEHLRDFEREIEILKSLQHDNIVKYKGVCYSAGRRNLRLIMEYLPYGSLRDYLQKHKERLDHKKLLLYASQICKGMEYLGTKRYVHRDLATRNILVENENRVKIGDFGLTKVLPQDKEYYKVKEPGESPIFWYAPESLTESKFSVASDVWSFGVVLYELFTYIDKSKSPPAEFMRMIGNDKQGQMIVFHLIELLKNNGRLPRPDGCPDEVKYCIKILLYCILFFRAGCTKPASVKLTWLGCVGESVME</sequence>
<dbReference type="GO" id="GO:0008284">
    <property type="term" value="P:positive regulation of cell population proliferation"/>
    <property type="evidence" value="ECO:0007669"/>
    <property type="project" value="UniProtKB-ARBA"/>
</dbReference>
<evidence type="ECO:0000256" key="14">
    <source>
        <dbReference type="ARBA" id="ARBA00051245"/>
    </source>
</evidence>
<dbReference type="InterPro" id="IPR037838">
    <property type="entry name" value="JAK2_FERM_C-lobe"/>
</dbReference>
<dbReference type="InterPro" id="IPR041155">
    <property type="entry name" value="FERM_F1"/>
</dbReference>
<dbReference type="InterPro" id="IPR011009">
    <property type="entry name" value="Kinase-like_dom_sf"/>
</dbReference>
<evidence type="ECO:0000256" key="16">
    <source>
        <dbReference type="PROSITE-ProRule" id="PRU10141"/>
    </source>
</evidence>
<keyword evidence="9" id="KW-0156">Chromatin regulator</keyword>
<dbReference type="GO" id="GO:0042981">
    <property type="term" value="P:regulation of apoptotic process"/>
    <property type="evidence" value="ECO:0007669"/>
    <property type="project" value="TreeGrafter"/>
</dbReference>
<dbReference type="CDD" id="cd10379">
    <property type="entry name" value="SH2_Jak2"/>
    <property type="match status" value="1"/>
</dbReference>
<dbReference type="InterPro" id="IPR001245">
    <property type="entry name" value="Ser-Thr/Tyr_kinase_cat_dom"/>
</dbReference>
<dbReference type="InterPro" id="IPR041381">
    <property type="entry name" value="JAK1-3/TYK2_PHL_dom"/>
</dbReference>
<dbReference type="Gene3D" id="3.30.505.10">
    <property type="entry name" value="SH2 domain"/>
    <property type="match status" value="1"/>
</dbReference>
<evidence type="ECO:0000313" key="22">
    <source>
        <dbReference type="Proteomes" id="UP000694563"/>
    </source>
</evidence>
<evidence type="ECO:0000256" key="11">
    <source>
        <dbReference type="ARBA" id="ARBA00023136"/>
    </source>
</evidence>
<dbReference type="PROSITE" id="PS00109">
    <property type="entry name" value="PROTEIN_KINASE_TYR"/>
    <property type="match status" value="1"/>
</dbReference>
<dbReference type="FunFam" id="3.30.200.20:FF:000084">
    <property type="entry name" value="Tyrosine-protein kinase"/>
    <property type="match status" value="1"/>
</dbReference>
<dbReference type="SUPFAM" id="SSF55550">
    <property type="entry name" value="SH2 domain"/>
    <property type="match status" value="1"/>
</dbReference>
<evidence type="ECO:0000259" key="20">
    <source>
        <dbReference type="PROSITE" id="PS50057"/>
    </source>
</evidence>
<keyword evidence="5" id="KW-0677">Repeat</keyword>
<reference evidence="21" key="1">
    <citation type="submission" date="2020-10" db="EMBL/GenBank/DDBJ databases">
        <title>Catharus ustulatus (Swainson's thrush) genome, bCatUst1, primary haplotype v2.</title>
        <authorList>
            <person name="Delmore K."/>
            <person name="Vafadar M."/>
            <person name="Formenti G."/>
            <person name="Chow W."/>
            <person name="Pelan S."/>
            <person name="Howe K."/>
            <person name="Rhie A."/>
            <person name="Mountcastle J."/>
            <person name="Haase B."/>
            <person name="Fedrigo O."/>
            <person name="Jarvis E.D."/>
        </authorList>
    </citation>
    <scope>NUCLEOTIDE SEQUENCE [LARGE SCALE GENOMIC DNA]</scope>
</reference>
<feature type="domain" description="FERM" evidence="20">
    <location>
        <begin position="1"/>
        <end position="279"/>
    </location>
</feature>
<dbReference type="AlphaFoldDB" id="A0A8C3UTQ3"/>
<dbReference type="GO" id="GO:0060397">
    <property type="term" value="P:growth hormone receptor signaling pathway via JAK-STAT"/>
    <property type="evidence" value="ECO:0007669"/>
    <property type="project" value="UniProtKB-ARBA"/>
</dbReference>
<keyword evidence="3" id="KW-0597">Phosphoprotein</keyword>
<dbReference type="Pfam" id="PF07714">
    <property type="entry name" value="PK_Tyr_Ser-Thr"/>
    <property type="match status" value="2"/>
</dbReference>
<dbReference type="Gene3D" id="3.30.200.20">
    <property type="entry name" value="Phosphorylase Kinase, domain 1"/>
    <property type="match status" value="2"/>
</dbReference>
<dbReference type="PANTHER" id="PTHR45807">
    <property type="entry name" value="TYROSINE-PROTEIN KINASE HOPSCOTCH"/>
    <property type="match status" value="1"/>
</dbReference>
<dbReference type="PRINTS" id="PR00109">
    <property type="entry name" value="TYRKINASE"/>
</dbReference>
<dbReference type="PROSITE" id="PS00107">
    <property type="entry name" value="PROTEIN_KINASE_ATP"/>
    <property type="match status" value="1"/>
</dbReference>
<dbReference type="GO" id="GO:0005524">
    <property type="term" value="F:ATP binding"/>
    <property type="evidence" value="ECO:0007669"/>
    <property type="project" value="UniProtKB-UniRule"/>
</dbReference>
<evidence type="ECO:0000256" key="7">
    <source>
        <dbReference type="ARBA" id="ARBA00022777"/>
    </source>
</evidence>
<dbReference type="Pfam" id="PF18379">
    <property type="entry name" value="FERM_F1"/>
    <property type="match status" value="1"/>
</dbReference>
<dbReference type="SUPFAM" id="SSF50729">
    <property type="entry name" value="PH domain-like"/>
    <property type="match status" value="1"/>
</dbReference>
<evidence type="ECO:0000256" key="2">
    <source>
        <dbReference type="ARBA" id="ARBA00004184"/>
    </source>
</evidence>
<feature type="domain" description="SH2" evidence="18">
    <location>
        <begin position="300"/>
        <end position="382"/>
    </location>
</feature>
<dbReference type="GO" id="GO:0005634">
    <property type="term" value="C:nucleus"/>
    <property type="evidence" value="ECO:0007669"/>
    <property type="project" value="UniProtKB-SubCell"/>
</dbReference>